<dbReference type="EMBL" id="BBTG02000050">
    <property type="protein sequence ID" value="GAO15444.1"/>
    <property type="molecule type" value="Genomic_DNA"/>
</dbReference>
<dbReference type="Proteomes" id="UP000054053">
    <property type="component" value="Unassembled WGS sequence"/>
</dbReference>
<gene>
    <name evidence="1" type="ORF">UVI_02056860</name>
</gene>
<evidence type="ECO:0000313" key="2">
    <source>
        <dbReference type="Proteomes" id="UP000054053"/>
    </source>
</evidence>
<sequence length="216" mass="24524">MYVAAKATKAWTSSQDFKHPATQQAEGPGADCLAAAAVFSGTRFLAFFVALFALAGHVCGSDGSDAIFRLDKRVIMGWKQQCVNPPRARRPEFVPHELLGPRPQWRFEYWEQINGIIEFASDLTGRYFTDNSREYRIEQEILENGNVRHTYTYLGSDTTQNHVLTPDVRLLPADGTPRPGRIILRGHQPVTLTWQKPHIYTLWLKFRVRSPEPATP</sequence>
<name>A0A1B5KZE9_USTVR</name>
<dbReference type="AlphaFoldDB" id="A0A1B5KZE9"/>
<organism evidence="1 2">
    <name type="scientific">Ustilaginoidea virens</name>
    <name type="common">Rice false smut fungus</name>
    <name type="synonym">Villosiclava virens</name>
    <dbReference type="NCBI Taxonomy" id="1159556"/>
    <lineage>
        <taxon>Eukaryota</taxon>
        <taxon>Fungi</taxon>
        <taxon>Dikarya</taxon>
        <taxon>Ascomycota</taxon>
        <taxon>Pezizomycotina</taxon>
        <taxon>Sordariomycetes</taxon>
        <taxon>Hypocreomycetidae</taxon>
        <taxon>Hypocreales</taxon>
        <taxon>Clavicipitaceae</taxon>
        <taxon>Ustilaginoidea</taxon>
    </lineage>
</organism>
<comment type="caution">
    <text evidence="1">The sequence shown here is derived from an EMBL/GenBank/DDBJ whole genome shotgun (WGS) entry which is preliminary data.</text>
</comment>
<evidence type="ECO:0000313" key="1">
    <source>
        <dbReference type="EMBL" id="GAO15444.1"/>
    </source>
</evidence>
<accession>A0A1B5KZE9</accession>
<reference evidence="2" key="1">
    <citation type="journal article" date="2016" name="Genome Announc.">
        <title>Genome sequence of Ustilaginoidea virens IPU010, a rice pathogenic fungus causing false smut.</title>
        <authorList>
            <person name="Kumagai T."/>
            <person name="Ishii T."/>
            <person name="Terai G."/>
            <person name="Umemura M."/>
            <person name="Machida M."/>
            <person name="Asai K."/>
        </authorList>
    </citation>
    <scope>NUCLEOTIDE SEQUENCE [LARGE SCALE GENOMIC DNA]</scope>
    <source>
        <strain evidence="2">IPU010</strain>
    </source>
</reference>
<protein>
    <submittedName>
        <fullName evidence="1">Uncharacterized protein</fullName>
    </submittedName>
</protein>
<proteinExistence type="predicted"/>